<organism evidence="3 4">
    <name type="scientific">Arabidopsis arenosa</name>
    <name type="common">Sand rock-cress</name>
    <name type="synonym">Cardaminopsis arenosa</name>
    <dbReference type="NCBI Taxonomy" id="38785"/>
    <lineage>
        <taxon>Eukaryota</taxon>
        <taxon>Viridiplantae</taxon>
        <taxon>Streptophyta</taxon>
        <taxon>Embryophyta</taxon>
        <taxon>Tracheophyta</taxon>
        <taxon>Spermatophyta</taxon>
        <taxon>Magnoliopsida</taxon>
        <taxon>eudicotyledons</taxon>
        <taxon>Gunneridae</taxon>
        <taxon>Pentapetalae</taxon>
        <taxon>rosids</taxon>
        <taxon>malvids</taxon>
        <taxon>Brassicales</taxon>
        <taxon>Brassicaceae</taxon>
        <taxon>Camelineae</taxon>
        <taxon>Arabidopsis</taxon>
    </lineage>
</organism>
<gene>
    <name evidence="3" type="ORF">AARE701A_LOCUS22406</name>
</gene>
<dbReference type="EMBL" id="LR999458">
    <property type="protein sequence ID" value="CAE6260129.1"/>
    <property type="molecule type" value="Genomic_DNA"/>
</dbReference>
<dbReference type="Proteomes" id="UP000682877">
    <property type="component" value="Chromosome 8"/>
</dbReference>
<feature type="compositionally biased region" description="Basic and acidic residues" evidence="1">
    <location>
        <begin position="26"/>
        <end position="38"/>
    </location>
</feature>
<feature type="transmembrane region" description="Helical" evidence="2">
    <location>
        <begin position="413"/>
        <end position="432"/>
    </location>
</feature>
<evidence type="ECO:0000256" key="1">
    <source>
        <dbReference type="SAM" id="MobiDB-lite"/>
    </source>
</evidence>
<keyword evidence="4" id="KW-1185">Reference proteome</keyword>
<name>A0A8S2B7N0_ARAAE</name>
<sequence>MEALLLPPSPEPQNPITDPANSKPNHQSDEEQKDETMMKKKKETNPSNLEKRKLKGKKKEIMNNDEASSSSCSTSSISNPNSTKRVTRVVHRLRNPTVRLGMARRSVGERQAEALAKPLGFSFAALANLVLARKNAAGQNVYVDDLAEISATAVTESLANVYGNKLGSFATKFEQSFNSTLKILKLTNECANPHQLNNNDVRSCNFDCSTIDGCSDTEQFEKETSSATSAYEVIQGSARATSLVNELVLYEQTRQLSCVLPSSSSMSLTTFDRSVEELKRANDLKNEENGLTRRKLMLKQMDLSLKYESNNLGKSKLEMGGLKAAFRAEKFKTELEDTRKAEMVTRIMDWLVVSVCSMLASMLLGVYNFSQKRIEDATSVCEPSEEKSSSWWVPKQVSLMNSGFNIFICRVRVWVQIFFGVLMIIFFTYFISKRSAGTKQTMPISFIVLFLGIFCGISGKLCVDTLGGNGKLWLIVWEVFCLFQFVANVFALALHGLMFGRINVTQSSRCNSMFPYWARRSVLYVVILFVLPAINGLLPFATFGEWRDLAMYQLLRGLDS</sequence>
<keyword evidence="2" id="KW-1133">Transmembrane helix</keyword>
<feature type="region of interest" description="Disordered" evidence="1">
    <location>
        <begin position="1"/>
        <end position="86"/>
    </location>
</feature>
<feature type="transmembrane region" description="Helical" evidence="2">
    <location>
        <begin position="475"/>
        <end position="500"/>
    </location>
</feature>
<dbReference type="GO" id="GO:0010090">
    <property type="term" value="P:trichome morphogenesis"/>
    <property type="evidence" value="ECO:0007669"/>
    <property type="project" value="InterPro"/>
</dbReference>
<evidence type="ECO:0000313" key="4">
    <source>
        <dbReference type="Proteomes" id="UP000682877"/>
    </source>
</evidence>
<protein>
    <recommendedName>
        <fullName evidence="5">CPR5</fullName>
    </recommendedName>
</protein>
<keyword evidence="2" id="KW-0472">Membrane</keyword>
<dbReference type="GO" id="GO:0006952">
    <property type="term" value="P:defense response"/>
    <property type="evidence" value="ECO:0007669"/>
    <property type="project" value="InterPro"/>
</dbReference>
<proteinExistence type="predicted"/>
<dbReference type="PANTHER" id="PTHR35322">
    <property type="entry name" value="PROTEIN CPR-5"/>
    <property type="match status" value="1"/>
</dbReference>
<evidence type="ECO:0000256" key="2">
    <source>
        <dbReference type="SAM" id="Phobius"/>
    </source>
</evidence>
<dbReference type="PANTHER" id="PTHR35322:SF2">
    <property type="entry name" value="PROTEIN CPR-5"/>
    <property type="match status" value="1"/>
</dbReference>
<feature type="transmembrane region" description="Helical" evidence="2">
    <location>
        <begin position="521"/>
        <end position="541"/>
    </location>
</feature>
<reference evidence="3" key="1">
    <citation type="submission" date="2021-01" db="EMBL/GenBank/DDBJ databases">
        <authorList>
            <person name="Bezrukov I."/>
        </authorList>
    </citation>
    <scope>NUCLEOTIDE SEQUENCE</scope>
</reference>
<dbReference type="InterPro" id="IPR044708">
    <property type="entry name" value="CPR5"/>
</dbReference>
<feature type="transmembrane region" description="Helical" evidence="2">
    <location>
        <begin position="347"/>
        <end position="367"/>
    </location>
</feature>
<evidence type="ECO:0000313" key="3">
    <source>
        <dbReference type="EMBL" id="CAE6260129.1"/>
    </source>
</evidence>
<accession>A0A8S2B7N0</accession>
<evidence type="ECO:0008006" key="5">
    <source>
        <dbReference type="Google" id="ProtNLM"/>
    </source>
</evidence>
<feature type="transmembrane region" description="Helical" evidence="2">
    <location>
        <begin position="444"/>
        <end position="463"/>
    </location>
</feature>
<dbReference type="GO" id="GO:0010150">
    <property type="term" value="P:leaf senescence"/>
    <property type="evidence" value="ECO:0007669"/>
    <property type="project" value="InterPro"/>
</dbReference>
<feature type="compositionally biased region" description="Low complexity" evidence="1">
    <location>
        <begin position="64"/>
        <end position="82"/>
    </location>
</feature>
<keyword evidence="2" id="KW-0812">Transmembrane</keyword>
<feature type="compositionally biased region" description="Polar residues" evidence="1">
    <location>
        <begin position="14"/>
        <end position="25"/>
    </location>
</feature>
<dbReference type="AlphaFoldDB" id="A0A8S2B7N0"/>